<evidence type="ECO:0000256" key="1">
    <source>
        <dbReference type="ARBA" id="ARBA00004123"/>
    </source>
</evidence>
<proteinExistence type="inferred from homology"/>
<evidence type="ECO:0000256" key="3">
    <source>
        <dbReference type="ARBA" id="ARBA00022448"/>
    </source>
</evidence>
<dbReference type="GO" id="GO:0044611">
    <property type="term" value="C:nuclear pore inner ring"/>
    <property type="evidence" value="ECO:0007669"/>
    <property type="project" value="TreeGrafter"/>
</dbReference>
<feature type="compositionally biased region" description="Polar residues" evidence="5">
    <location>
        <begin position="570"/>
        <end position="579"/>
    </location>
</feature>
<accession>A0AAN7TM44</accession>
<protein>
    <submittedName>
        <fullName evidence="6">Uncharacterized protein</fullName>
    </submittedName>
</protein>
<dbReference type="EMBL" id="JAVFKY010000006">
    <property type="protein sequence ID" value="KAK5575304.1"/>
    <property type="molecule type" value="Genomic_DNA"/>
</dbReference>
<keyword evidence="4" id="KW-0539">Nucleus</keyword>
<feature type="region of interest" description="Disordered" evidence="5">
    <location>
        <begin position="498"/>
        <end position="579"/>
    </location>
</feature>
<feature type="compositionally biased region" description="Low complexity" evidence="5">
    <location>
        <begin position="1427"/>
        <end position="1437"/>
    </location>
</feature>
<sequence length="2212" mass="251893">MNEEIFENPIQKLNYNIRTEEPGSLLKYLQSQKPNFTDSKRFISFKSKGNDSTQIRKEISQKNSFPLDNGFIGSVADSFIAIAFQISDRFNIDEYLACRILYSVVDHSTTRDEKELMELSEKFIYQNRSCYLQFLREILFTLQSRDSANDINHSKIKHDILQSFIGELISEQTNDKNILTILIKSLEDKVKDMNGTVNPLECCFRVKECIQIVECLFLISIQFTIKEDIIKLYIKVLNQIVEKERKEESILKKSLFEMMFSLYFTIFAVFDNVKNNQVFNAIEKRYSFNEISSIDSIENEIKQIDNQHPIKSSLYTIFNIILISKENNNSNNISNNNNNNNNRITPETDSYKFLLQAVQTQEYLLSPLNILFSSFINILSCRFLSNLSSHPTNMEFINSFNLVMSNIFDNQNNSSIEFWRVCEQVNYFQNLWFRIHDDLIISSFKLMGSLARCNTNEVFNFFAQGSAQFTWAKLFQNFSSYAHALNSMEFSQSIQSNQMNSTMTTTQQISSTPQHHQQQQQQSYGQQTPNTPYQQFQPQQGQQFQPQQGQFQQQQQQGQQQGQQQQGQQNIPNTPNSIGAITTSPVKITQLLLSEKDSDALSSIFQLISRLVESSMAVGNVFLKIGPLISLAFQFAVSQVDSKLKSSALSVITSYSQYPIYVAEIWRLINETNLFNSGLSSVGGLNELSFTQQSLDLLLQLIQQSSFLFDKSNHYQESLKLKSYLDSCMDLFNLLNIKSFNTLDEKWKFALTLMKIFEFSIIQFNLSIQNYQIDKQHPCYQLYIELNRSSLSNGQQYTIAQQKHHGQQQNKKTTLENIIKIVDYSNDQSILIQQQIQQQQKQLQGGYNQDSSRIILNLVFQQLQQQDNDDFNLLVLKCLDLLLLISDNTVYDIENAKSLVVNLSNMDYSRPIVSIAKLIDHELPSISLRAIRLIYSFECYTHQISTVFLDSDPNLILSKFIKMMEFNESNFEDFSGSNYDQTISFIKYASNSVQWTIAQLIMLCLTNNSGSGRYTLAHFLLGCSSNLDLSKDFIPNSKSCLTLIIKNVMNTQFVERYPHLVDSYHEIIWKMSSDPITWKPMIKYIQQEFPNYYHDSLLILRNAITINGSSERRTEALISSISWVLKTCSISIQNSYSIEMKQFLTRLIFPSLMNLNQPSMNGGIGGVNGAINNGLIMGISPINILSLYNTIEFQLPEINRPRIFSMYPNLVEYFTTNINNTNTNIGSGSSSSNNNNQNNINGNGGTSQLLDIIKIREVLKNDLNRFSNEFEIERELEECCLINSSIQLYNSKLKALDGWKSFINISLAQNTIEIDTLDESLLLSLLQRIVIDFSNERNPIESTLSIGYTILTILFTLKLKKDNYQLFINSSLTTNSTDSNVIEQKMKSIFEGLLQTVLKSPHQAIRGISYTCLIQYLDLSSTTPTSPSLSPLSTGSSVENNKNQNEQGYHGNNLNIGLIISKIEDKFIRILSSDCNSFSRGWRITAISCMQSILSVDNLCGHRSLMFLQNKGFIINMINDTCSKYLSDNWENIDPKDLHVYKSQMSLLLKISQQMDGVHLLMNNNVIGSFVKSAFLNYIPTDKIIGKFTEILLPILQLFASLCCYFNNTSKNNVNSSVGGSGNTVLVGTDRNEIYQELFDFLSNHSDLFIIILSDQSSFSHPTLSSLKVLKLTCFLFSKVSSLFFKKSISQTNTTSSSSNSHNRTQFNRFHYCLINLLVKYSVSSKQIIELVKPENIDEEILAEKIDFSYLPKNSIENQFKNMSEDINIGGVNIGLNSKNGGNNNNSLNGNKKSKRKNQFQILVKETITSVIHDLLLYCRKVSIVHDSNFGFVCFNSNLNIYQQFKSFSSLRSTNGNDNSNFNGKDNDDNLNNIGNNSISSKSSIFGGGFGMNNSIINGGNNNINNNNNNNSNNNNGVNILPSIDLAINILIDNILQYSFYKMDLNQCMKLLQSYDQLTNYQYQEILQTGDDYPSFGPTQRNHMVENILKEKIIDIETQISIIYENIEILLLLIVSHSFYFCNSLYLLFQNSNNNFYSSTIGGGGSSGNTSPTLASSTAFYPQQSGSNLKIADLNASTIKKNNESAFLTSKSNQNNGGMLSSVFSYFKGQSNTPSAQISQIPTNSTPHSTNYSTPHQQQRQRQQNQQQINQTPSNELSPQEIEVFLKRLKQTIFEREVNQLGGKLSDIILNQIDKKSTLIDLLLKKLQDLTK</sequence>
<dbReference type="PANTHER" id="PTHR31344:SF0">
    <property type="entry name" value="NUCLEAR PORE COMPLEX PROTEIN NUP205"/>
    <property type="match status" value="1"/>
</dbReference>
<gene>
    <name evidence="6" type="ORF">RB653_010562</name>
</gene>
<dbReference type="Proteomes" id="UP001344447">
    <property type="component" value="Unassembled WGS sequence"/>
</dbReference>
<reference evidence="6 7" key="1">
    <citation type="submission" date="2023-11" db="EMBL/GenBank/DDBJ databases">
        <title>Dfirmibasis_genome.</title>
        <authorList>
            <person name="Edelbroek B."/>
            <person name="Kjellin J."/>
            <person name="Jerlstrom-Hultqvist J."/>
            <person name="Soderbom F."/>
        </authorList>
    </citation>
    <scope>NUCLEOTIDE SEQUENCE [LARGE SCALE GENOMIC DNA]</scope>
    <source>
        <strain evidence="6 7">TNS-C-14</strain>
    </source>
</reference>
<keyword evidence="3" id="KW-0813">Transport</keyword>
<evidence type="ECO:0000256" key="4">
    <source>
        <dbReference type="ARBA" id="ARBA00023242"/>
    </source>
</evidence>
<comment type="subcellular location">
    <subcellularLocation>
        <location evidence="1">Nucleus</location>
    </subcellularLocation>
</comment>
<comment type="caution">
    <text evidence="6">The sequence shown here is derived from an EMBL/GenBank/DDBJ whole genome shotgun (WGS) entry which is preliminary data.</text>
</comment>
<evidence type="ECO:0000256" key="5">
    <source>
        <dbReference type="SAM" id="MobiDB-lite"/>
    </source>
</evidence>
<name>A0AAN7TM44_9MYCE</name>
<dbReference type="InterPro" id="IPR021827">
    <property type="entry name" value="Nup186/Nup192/Nup205"/>
</dbReference>
<evidence type="ECO:0000313" key="7">
    <source>
        <dbReference type="Proteomes" id="UP001344447"/>
    </source>
</evidence>
<evidence type="ECO:0000313" key="6">
    <source>
        <dbReference type="EMBL" id="KAK5575304.1"/>
    </source>
</evidence>
<feature type="region of interest" description="Disordered" evidence="5">
    <location>
        <begin position="2114"/>
        <end position="2157"/>
    </location>
</feature>
<dbReference type="GO" id="GO:0006999">
    <property type="term" value="P:nuclear pore organization"/>
    <property type="evidence" value="ECO:0007669"/>
    <property type="project" value="TreeGrafter"/>
</dbReference>
<dbReference type="PANTHER" id="PTHR31344">
    <property type="entry name" value="NUCLEAR PORE COMPLEX PROTEIN NUP205"/>
    <property type="match status" value="1"/>
</dbReference>
<dbReference type="GO" id="GO:0017056">
    <property type="term" value="F:structural constituent of nuclear pore"/>
    <property type="evidence" value="ECO:0007669"/>
    <property type="project" value="TreeGrafter"/>
</dbReference>
<feature type="compositionally biased region" description="Low complexity" evidence="5">
    <location>
        <begin position="2137"/>
        <end position="2151"/>
    </location>
</feature>
<feature type="compositionally biased region" description="Low complexity" evidence="5">
    <location>
        <begin position="498"/>
        <end position="569"/>
    </location>
</feature>
<feature type="compositionally biased region" description="Polar residues" evidence="5">
    <location>
        <begin position="2114"/>
        <end position="2136"/>
    </location>
</feature>
<dbReference type="Pfam" id="PF11894">
    <property type="entry name" value="Nup192"/>
    <property type="match status" value="1"/>
</dbReference>
<organism evidence="6 7">
    <name type="scientific">Dictyostelium firmibasis</name>
    <dbReference type="NCBI Taxonomy" id="79012"/>
    <lineage>
        <taxon>Eukaryota</taxon>
        <taxon>Amoebozoa</taxon>
        <taxon>Evosea</taxon>
        <taxon>Eumycetozoa</taxon>
        <taxon>Dictyostelia</taxon>
        <taxon>Dictyosteliales</taxon>
        <taxon>Dictyosteliaceae</taxon>
        <taxon>Dictyostelium</taxon>
    </lineage>
</organism>
<keyword evidence="7" id="KW-1185">Reference proteome</keyword>
<comment type="similarity">
    <text evidence="2">Belongs to the NUP186/NUP192/NUP205 family.</text>
</comment>
<feature type="region of interest" description="Disordered" evidence="5">
    <location>
        <begin position="1427"/>
        <end position="1446"/>
    </location>
</feature>
<dbReference type="SUPFAM" id="SSF81995">
    <property type="entry name" value="beta-sandwich domain of Sec23/24"/>
    <property type="match status" value="1"/>
</dbReference>
<evidence type="ECO:0000256" key="2">
    <source>
        <dbReference type="ARBA" id="ARBA00005892"/>
    </source>
</evidence>